<keyword evidence="3" id="KW-0378">Hydrolase</keyword>
<keyword evidence="4" id="KW-0862">Zinc</keyword>
<evidence type="ECO:0000256" key="3">
    <source>
        <dbReference type="ARBA" id="ARBA00022801"/>
    </source>
</evidence>
<accession>A0ABY7AMY3</accession>
<dbReference type="InterPro" id="IPR055438">
    <property type="entry name" value="AstE_AspA_cat"/>
</dbReference>
<name>A0ABY7AMY3_9ALTE</name>
<dbReference type="PANTHER" id="PTHR15162:SF7">
    <property type="entry name" value="SUCCINYLGLUTAMATE DESUCCINYLASE"/>
    <property type="match status" value="1"/>
</dbReference>
<evidence type="ECO:0000313" key="6">
    <source>
        <dbReference type="EMBL" id="WAJ70869.1"/>
    </source>
</evidence>
<evidence type="ECO:0000256" key="1">
    <source>
        <dbReference type="ARBA" id="ARBA00001947"/>
    </source>
</evidence>
<comment type="cofactor">
    <cofactor evidence="1">
        <name>Zn(2+)</name>
        <dbReference type="ChEBI" id="CHEBI:29105"/>
    </cofactor>
</comment>
<organism evidence="6 7">
    <name type="scientific">Catenovulum adriaticum</name>
    <dbReference type="NCBI Taxonomy" id="2984846"/>
    <lineage>
        <taxon>Bacteria</taxon>
        <taxon>Pseudomonadati</taxon>
        <taxon>Pseudomonadota</taxon>
        <taxon>Gammaproteobacteria</taxon>
        <taxon>Alteromonadales</taxon>
        <taxon>Alteromonadaceae</taxon>
        <taxon>Catenovulum</taxon>
    </lineage>
</organism>
<protein>
    <submittedName>
        <fullName evidence="6">Succinylglutamate desuccinylase/aspartoacylase family protein</fullName>
    </submittedName>
</protein>
<dbReference type="Gene3D" id="3.40.630.10">
    <property type="entry name" value="Zn peptidases"/>
    <property type="match status" value="1"/>
</dbReference>
<dbReference type="InterPro" id="IPR050178">
    <property type="entry name" value="AspA/AstE_fam"/>
</dbReference>
<keyword evidence="2" id="KW-0479">Metal-binding</keyword>
<dbReference type="Proteomes" id="UP001163726">
    <property type="component" value="Chromosome"/>
</dbReference>
<evidence type="ECO:0000259" key="5">
    <source>
        <dbReference type="Pfam" id="PF24827"/>
    </source>
</evidence>
<evidence type="ECO:0000313" key="7">
    <source>
        <dbReference type="Proteomes" id="UP001163726"/>
    </source>
</evidence>
<sequence>MEIELNKLRYIKLERESLPDEAEAWLSELTTGVVIDIKGIHCHKTRVLSALVHGNEPSSFYAIHRWLKSDKQAYCNVRFVIASVEASKCEPYFNLRYVDGETDLNRQFAILPDQLNEASPAQIRAASIKQAILEVKPEAVIDMHNTSSASPPFSVATRIDMQAQALASFFCQTMIYTRLKLGALMEQDFNCPIVTIECGGAKDQQAHEMAYQGLVEYLSADDLFSGHHFKLIDIIEHPLRLEILSGFSLAFAQHQHADVDVTLVADIEQHNMGVTRADCFIGWSRVGTDAFAVKNEAGEAQSSQLLYCKNGELYTKQPLRIFMATSHVVIAQKDCLFYAICCEPDCLAD</sequence>
<dbReference type="EMBL" id="CP109965">
    <property type="protein sequence ID" value="WAJ70869.1"/>
    <property type="molecule type" value="Genomic_DNA"/>
</dbReference>
<dbReference type="SUPFAM" id="SSF53187">
    <property type="entry name" value="Zn-dependent exopeptidases"/>
    <property type="match status" value="1"/>
</dbReference>
<gene>
    <name evidence="6" type="ORF">OLW01_03400</name>
</gene>
<evidence type="ECO:0000256" key="2">
    <source>
        <dbReference type="ARBA" id="ARBA00022723"/>
    </source>
</evidence>
<proteinExistence type="predicted"/>
<dbReference type="RefSeq" id="WP_268075215.1">
    <property type="nucleotide sequence ID" value="NZ_CP109965.1"/>
</dbReference>
<reference evidence="6" key="1">
    <citation type="submission" date="2022-10" db="EMBL/GenBank/DDBJ databases">
        <title>Catenovulum adriacola sp. nov. isolated in the Harbour of Susak.</title>
        <authorList>
            <person name="Schoch T."/>
            <person name="Reich S.J."/>
            <person name="Stoeferle S."/>
            <person name="Flaiz M."/>
            <person name="Kazda M."/>
            <person name="Riedel C.U."/>
            <person name="Duerre P."/>
        </authorList>
    </citation>
    <scope>NUCLEOTIDE SEQUENCE</scope>
    <source>
        <strain evidence="6">TS8</strain>
    </source>
</reference>
<feature type="domain" description="Succinylglutamate desuccinylase/Aspartoacylase catalytic" evidence="5">
    <location>
        <begin position="44"/>
        <end position="203"/>
    </location>
</feature>
<evidence type="ECO:0000256" key="4">
    <source>
        <dbReference type="ARBA" id="ARBA00022833"/>
    </source>
</evidence>
<dbReference type="Pfam" id="PF24827">
    <property type="entry name" value="AstE_AspA_cat"/>
    <property type="match status" value="1"/>
</dbReference>
<dbReference type="PANTHER" id="PTHR15162">
    <property type="entry name" value="ASPARTOACYLASE"/>
    <property type="match status" value="1"/>
</dbReference>
<keyword evidence="7" id="KW-1185">Reference proteome</keyword>